<evidence type="ECO:0000256" key="14">
    <source>
        <dbReference type="SAM" id="Coils"/>
    </source>
</evidence>
<evidence type="ECO:0000256" key="3">
    <source>
        <dbReference type="ARBA" id="ARBA00005421"/>
    </source>
</evidence>
<evidence type="ECO:0000256" key="10">
    <source>
        <dbReference type="ARBA" id="ARBA00030700"/>
    </source>
</evidence>
<evidence type="ECO:0000256" key="11">
    <source>
        <dbReference type="ARBA" id="ARBA00035184"/>
    </source>
</evidence>
<dbReference type="GeneID" id="114239727"/>
<dbReference type="GO" id="GO:0005840">
    <property type="term" value="C:ribosome"/>
    <property type="evidence" value="ECO:0007669"/>
    <property type="project" value="UniProtKB-KW"/>
</dbReference>
<gene>
    <name evidence="16" type="primary">LOC114239727</name>
</gene>
<evidence type="ECO:0000256" key="13">
    <source>
        <dbReference type="ARBA" id="ARBA00060144"/>
    </source>
</evidence>
<dbReference type="GO" id="GO:0005634">
    <property type="term" value="C:nucleus"/>
    <property type="evidence" value="ECO:0007669"/>
    <property type="project" value="UniProtKB-SubCell"/>
</dbReference>
<name>A0A6J2JBJ7_BOMMA</name>
<keyword evidence="6" id="KW-0496">Mitochondrion</keyword>
<comment type="subcellular location">
    <subcellularLocation>
        <location evidence="2">Mitochondrion</location>
    </subcellularLocation>
    <subcellularLocation>
        <location evidence="1">Nucleus</location>
    </subcellularLocation>
</comment>
<keyword evidence="7" id="KW-0539">Nucleus</keyword>
<feature type="coiled-coil region" evidence="14">
    <location>
        <begin position="162"/>
        <end position="231"/>
    </location>
</feature>
<keyword evidence="5 14" id="KW-0175">Coiled coil</keyword>
<evidence type="ECO:0000256" key="2">
    <source>
        <dbReference type="ARBA" id="ARBA00004173"/>
    </source>
</evidence>
<dbReference type="KEGG" id="bman:114239727"/>
<keyword evidence="15" id="KW-1185">Reference proteome</keyword>
<evidence type="ECO:0000256" key="5">
    <source>
        <dbReference type="ARBA" id="ARBA00023054"/>
    </source>
</evidence>
<keyword evidence="8" id="KW-0687">Ribonucleoprotein</keyword>
<comment type="similarity">
    <text evidence="3">Belongs to the mitochondrion-specific ribosomal protein mL64 family.</text>
</comment>
<dbReference type="GO" id="GO:0005739">
    <property type="term" value="C:mitochondrion"/>
    <property type="evidence" value="ECO:0007669"/>
    <property type="project" value="UniProtKB-SubCell"/>
</dbReference>
<dbReference type="Gene3D" id="6.10.280.120">
    <property type="entry name" value="Growth arrest and DNA-damage-inducible proteins-interacting protein 1"/>
    <property type="match status" value="1"/>
</dbReference>
<proteinExistence type="inferred from homology"/>
<evidence type="ECO:0000256" key="1">
    <source>
        <dbReference type="ARBA" id="ARBA00004123"/>
    </source>
</evidence>
<evidence type="ECO:0000256" key="12">
    <source>
        <dbReference type="ARBA" id="ARBA00035485"/>
    </source>
</evidence>
<dbReference type="PANTHER" id="PTHR31761">
    <property type="entry name" value="GROWTH ARREST AND DNA DAMAGE-INDUCIBLE PROTEINS-INTERACTING PROTEIN 1 GADD45GIP1"/>
    <property type="match status" value="1"/>
</dbReference>
<keyword evidence="9" id="KW-0131">Cell cycle</keyword>
<evidence type="ECO:0000256" key="8">
    <source>
        <dbReference type="ARBA" id="ARBA00023274"/>
    </source>
</evidence>
<evidence type="ECO:0000313" key="15">
    <source>
        <dbReference type="Proteomes" id="UP000504629"/>
    </source>
</evidence>
<sequence>MNLCVRLKCFRYNIFGHLYRYSTTSEAIEQNEQVIIDDSDVAQAKEEEINKKRNISRLSMSHHNLVNGKRPYDYPMSLAHLTVKYNRKMYGKYGSASGVNPSLCWPTRADIREKLEYESEAYPFTIQEMMETTRQKRLAEEEKILKRDQEIVAKMAKLEMWKKELRNKVAKKTAEAQAAKDKKERLVEEVRRHFGFKLDSRDERFQEMLVKREKEQKKQEKLARKEAKEKVMIAKLQQKNAEISENK</sequence>
<dbReference type="CTD" id="40395"/>
<evidence type="ECO:0000256" key="7">
    <source>
        <dbReference type="ARBA" id="ARBA00023242"/>
    </source>
</evidence>
<reference evidence="16" key="1">
    <citation type="submission" date="2025-08" db="UniProtKB">
        <authorList>
            <consortium name="RefSeq"/>
        </authorList>
    </citation>
    <scope>IDENTIFICATION</scope>
    <source>
        <tissue evidence="16">Silk gland</tissue>
    </source>
</reference>
<dbReference type="OrthoDB" id="6247992at2759"/>
<dbReference type="PANTHER" id="PTHR31761:SF1">
    <property type="entry name" value="LARGE RIBOSOMAL SUBUNIT PROTEIN ML64"/>
    <property type="match status" value="1"/>
</dbReference>
<dbReference type="Proteomes" id="UP000504629">
    <property type="component" value="Unplaced"/>
</dbReference>
<evidence type="ECO:0000256" key="6">
    <source>
        <dbReference type="ARBA" id="ARBA00023128"/>
    </source>
</evidence>
<dbReference type="AlphaFoldDB" id="A0A6J2JBJ7"/>
<keyword evidence="4" id="KW-0689">Ribosomal protein</keyword>
<dbReference type="GO" id="GO:1990904">
    <property type="term" value="C:ribonucleoprotein complex"/>
    <property type="evidence" value="ECO:0007669"/>
    <property type="project" value="UniProtKB-KW"/>
</dbReference>
<evidence type="ECO:0000313" key="16">
    <source>
        <dbReference type="RefSeq" id="XP_028025884.1"/>
    </source>
</evidence>
<dbReference type="RefSeq" id="XP_028025884.1">
    <property type="nucleotide sequence ID" value="XM_028170083.1"/>
</dbReference>
<comment type="function">
    <text evidence="13">Acts as a negative regulator of G1 to S cell cycle phase progression by inhibiting cyclin-dependent kinases. Inhibitory effects are additive with GADD45 proteins but also occur in the absence of GADD45 proteins. Acts as a repressor of the orphan nuclear receptor NR4A1 by inhibiting AB domain-mediated transcriptional activity. May be involved in the hormone-mediated regulation of NR4A1 transcriptional activity. May play a role in mitochondrial protein synthesis.</text>
</comment>
<dbReference type="InterPro" id="IPR043035">
    <property type="entry name" value="Ribosomal_mL64_sf"/>
</dbReference>
<accession>A0A6J2JBJ7</accession>
<evidence type="ECO:0000256" key="9">
    <source>
        <dbReference type="ARBA" id="ARBA00023306"/>
    </source>
</evidence>
<organism evidence="15 16">
    <name type="scientific">Bombyx mandarina</name>
    <name type="common">Wild silk moth</name>
    <name type="synonym">Wild silkworm</name>
    <dbReference type="NCBI Taxonomy" id="7092"/>
    <lineage>
        <taxon>Eukaryota</taxon>
        <taxon>Metazoa</taxon>
        <taxon>Ecdysozoa</taxon>
        <taxon>Arthropoda</taxon>
        <taxon>Hexapoda</taxon>
        <taxon>Insecta</taxon>
        <taxon>Pterygota</taxon>
        <taxon>Neoptera</taxon>
        <taxon>Endopterygota</taxon>
        <taxon>Lepidoptera</taxon>
        <taxon>Glossata</taxon>
        <taxon>Ditrysia</taxon>
        <taxon>Bombycoidea</taxon>
        <taxon>Bombycidae</taxon>
        <taxon>Bombycinae</taxon>
        <taxon>Bombyx</taxon>
    </lineage>
</organism>
<dbReference type="Pfam" id="PF10147">
    <property type="entry name" value="CR6_interact"/>
    <property type="match status" value="1"/>
</dbReference>
<evidence type="ECO:0000256" key="4">
    <source>
        <dbReference type="ARBA" id="ARBA00022980"/>
    </source>
</evidence>
<protein>
    <recommendedName>
        <fullName evidence="11">Large ribosomal subunit protein mL64</fullName>
    </recommendedName>
    <alternativeName>
        <fullName evidence="10">39S ribosomal protein L59, mitochondrial</fullName>
    </alternativeName>
    <alternativeName>
        <fullName evidence="12">Growth arrest and DNA damage-inducible proteins-interacting protein 1</fullName>
    </alternativeName>
</protein>
<dbReference type="InterPro" id="IPR018472">
    <property type="entry name" value="Ribosomal_mL64"/>
</dbReference>